<reference evidence="1 3" key="1">
    <citation type="submission" date="2019-11" db="EMBL/GenBank/DDBJ databases">
        <title>Whole Genome Sequencing and Comparative Genomic Analyses of Lysinibacillus pakistanensis LZH-9, a Halotolerant Strain with Excellent COD Removal Capability.</title>
        <authorList>
            <person name="Zhou H."/>
        </authorList>
    </citation>
    <scope>NUCLEOTIDE SEQUENCE [LARGE SCALE GENOMIC DNA]</scope>
    <source>
        <strain evidence="1 3">LZH-9</strain>
    </source>
</reference>
<proteinExistence type="predicted"/>
<evidence type="ECO:0000313" key="4">
    <source>
        <dbReference type="Proteomes" id="UP001178322"/>
    </source>
</evidence>
<dbReference type="EMBL" id="CP126101">
    <property type="protein sequence ID" value="WHY52286.1"/>
    <property type="molecule type" value="Genomic_DNA"/>
</dbReference>
<gene>
    <name evidence="1" type="ORF">GDS87_03020</name>
    <name evidence="2" type="ORF">QNH24_03350</name>
</gene>
<keyword evidence="3" id="KW-1185">Reference proteome</keyword>
<dbReference type="Proteomes" id="UP000373269">
    <property type="component" value="Chromosome"/>
</dbReference>
<reference evidence="2" key="2">
    <citation type="submission" date="2023-05" db="EMBL/GenBank/DDBJ databases">
        <title>Comparative genomics of Bacillaceae isolates and their secondary metabolite potential.</title>
        <authorList>
            <person name="Song L."/>
            <person name="Nielsen L.J."/>
            <person name="Mohite O."/>
            <person name="Xu X."/>
            <person name="Weber T."/>
            <person name="Kovacs A.T."/>
        </authorList>
    </citation>
    <scope>NUCLEOTIDE SEQUENCE</scope>
    <source>
        <strain evidence="2">LY1</strain>
    </source>
</reference>
<name>A0AAX3X047_9BACI</name>
<dbReference type="EMBL" id="CP045835">
    <property type="protein sequence ID" value="QGG49974.1"/>
    <property type="molecule type" value="Genomic_DNA"/>
</dbReference>
<organism evidence="2 4">
    <name type="scientific">Lysinibacillus pakistanensis</name>
    <dbReference type="NCBI Taxonomy" id="759811"/>
    <lineage>
        <taxon>Bacteria</taxon>
        <taxon>Bacillati</taxon>
        <taxon>Bacillota</taxon>
        <taxon>Bacilli</taxon>
        <taxon>Bacillales</taxon>
        <taxon>Bacillaceae</taxon>
        <taxon>Lysinibacillus</taxon>
    </lineage>
</organism>
<dbReference type="Proteomes" id="UP001178322">
    <property type="component" value="Chromosome"/>
</dbReference>
<evidence type="ECO:0000313" key="2">
    <source>
        <dbReference type="EMBL" id="WHY52286.1"/>
    </source>
</evidence>
<evidence type="ECO:0000313" key="1">
    <source>
        <dbReference type="EMBL" id="QGG49974.1"/>
    </source>
</evidence>
<protein>
    <recommendedName>
        <fullName evidence="5">Group-specific protein</fullName>
    </recommendedName>
</protein>
<sequence length="127" mass="14716">MYKDLSSGVKISITRSISTSFESYLASIGWDEKRFSMEDFIASWQTYFQENAAWIEKIPANVLLSTEFHEEMAQKIDEVIAKILNEEPTAKQIETIETLQKELGTKYTYDCKAEAAYIEQLLKEKQK</sequence>
<dbReference type="AlphaFoldDB" id="A0AAX3X047"/>
<evidence type="ECO:0008006" key="5">
    <source>
        <dbReference type="Google" id="ProtNLM"/>
    </source>
</evidence>
<accession>A0AAX3X047</accession>
<dbReference type="RefSeq" id="WP_283870742.1">
    <property type="nucleotide sequence ID" value="NZ_CP045835.1"/>
</dbReference>
<evidence type="ECO:0000313" key="3">
    <source>
        <dbReference type="Proteomes" id="UP000373269"/>
    </source>
</evidence>